<dbReference type="EMBL" id="JASBNA010000048">
    <property type="protein sequence ID" value="KAK7680580.1"/>
    <property type="molecule type" value="Genomic_DNA"/>
</dbReference>
<dbReference type="AlphaFoldDB" id="A0AAW0FG74"/>
<keyword evidence="1" id="KW-0472">Membrane</keyword>
<comment type="caution">
    <text evidence="2">The sequence shown here is derived from an EMBL/GenBank/DDBJ whole genome shotgun (WGS) entry which is preliminary data.</text>
</comment>
<evidence type="ECO:0000313" key="2">
    <source>
        <dbReference type="EMBL" id="KAK7680580.1"/>
    </source>
</evidence>
<dbReference type="Proteomes" id="UP001385951">
    <property type="component" value="Unassembled WGS sequence"/>
</dbReference>
<sequence>MQFNTTSCQPPTYPSQTSNFLYSNISQDNMTEYHVDSSRSSIPFIKRVTVSRVLNSNIPPPKFQPEPWVGRDHERISYYFPRGPPPLNRVRPIWDNTIFQILKNHSLWPSELCSLFDVDPESAPAEDNTIYPEPPREVPRPQIAWKGIEFFGALHFGIDLTNVASICSFFAFVLLLFGSILHAMIYHHPMRGIAMRVYILYIVLC</sequence>
<keyword evidence="1" id="KW-0812">Transmembrane</keyword>
<keyword evidence="3" id="KW-1185">Reference proteome</keyword>
<name>A0AAW0FG74_9APHY</name>
<accession>A0AAW0FG74</accession>
<evidence type="ECO:0000313" key="3">
    <source>
        <dbReference type="Proteomes" id="UP001385951"/>
    </source>
</evidence>
<reference evidence="2 3" key="1">
    <citation type="submission" date="2022-09" db="EMBL/GenBank/DDBJ databases">
        <authorList>
            <person name="Palmer J.M."/>
        </authorList>
    </citation>
    <scope>NUCLEOTIDE SEQUENCE [LARGE SCALE GENOMIC DNA]</scope>
    <source>
        <strain evidence="2 3">DSM 7382</strain>
    </source>
</reference>
<protein>
    <submittedName>
        <fullName evidence="2">Uncharacterized protein</fullName>
    </submittedName>
</protein>
<keyword evidence="1" id="KW-1133">Transmembrane helix</keyword>
<evidence type="ECO:0000256" key="1">
    <source>
        <dbReference type="SAM" id="Phobius"/>
    </source>
</evidence>
<gene>
    <name evidence="2" type="ORF">QCA50_016362</name>
</gene>
<proteinExistence type="predicted"/>
<organism evidence="2 3">
    <name type="scientific">Cerrena zonata</name>
    <dbReference type="NCBI Taxonomy" id="2478898"/>
    <lineage>
        <taxon>Eukaryota</taxon>
        <taxon>Fungi</taxon>
        <taxon>Dikarya</taxon>
        <taxon>Basidiomycota</taxon>
        <taxon>Agaricomycotina</taxon>
        <taxon>Agaricomycetes</taxon>
        <taxon>Polyporales</taxon>
        <taxon>Cerrenaceae</taxon>
        <taxon>Cerrena</taxon>
    </lineage>
</organism>
<feature type="transmembrane region" description="Helical" evidence="1">
    <location>
        <begin position="163"/>
        <end position="186"/>
    </location>
</feature>